<feature type="domain" description="EF-hand" evidence="5">
    <location>
        <begin position="307"/>
        <end position="342"/>
    </location>
</feature>
<organism evidence="6 7">
    <name type="scientific">Mucor circinelloides f. circinelloides (strain 1006PhL)</name>
    <name type="common">Mucormycosis agent</name>
    <name type="synonym">Calyptromyces circinelloides</name>
    <dbReference type="NCBI Taxonomy" id="1220926"/>
    <lineage>
        <taxon>Eukaryota</taxon>
        <taxon>Fungi</taxon>
        <taxon>Fungi incertae sedis</taxon>
        <taxon>Mucoromycota</taxon>
        <taxon>Mucoromycotina</taxon>
        <taxon>Mucoromycetes</taxon>
        <taxon>Mucorales</taxon>
        <taxon>Mucorineae</taxon>
        <taxon>Mucoraceae</taxon>
        <taxon>Mucor</taxon>
    </lineage>
</organism>
<dbReference type="InterPro" id="IPR011992">
    <property type="entry name" value="EF-hand-dom_pair"/>
</dbReference>
<dbReference type="eggNOG" id="KOG0998">
    <property type="taxonomic scope" value="Eukaryota"/>
</dbReference>
<protein>
    <recommendedName>
        <fullName evidence="8">Epidermal growth factor receptor substrate 15</fullName>
    </recommendedName>
</protein>
<dbReference type="OMA" id="HFFRHSK"/>
<dbReference type="GO" id="GO:0016197">
    <property type="term" value="P:endosomal transport"/>
    <property type="evidence" value="ECO:0007669"/>
    <property type="project" value="TreeGrafter"/>
</dbReference>
<dbReference type="Pfam" id="PF12763">
    <property type="entry name" value="EH"/>
    <property type="match status" value="3"/>
</dbReference>
<evidence type="ECO:0000256" key="2">
    <source>
        <dbReference type="SAM" id="Coils"/>
    </source>
</evidence>
<dbReference type="SUPFAM" id="SSF47473">
    <property type="entry name" value="EF-hand"/>
    <property type="match status" value="3"/>
</dbReference>
<feature type="compositionally biased region" description="Low complexity" evidence="3">
    <location>
        <begin position="684"/>
        <end position="704"/>
    </location>
</feature>
<dbReference type="PROSITE" id="PS50031">
    <property type="entry name" value="EH"/>
    <property type="match status" value="3"/>
</dbReference>
<evidence type="ECO:0000259" key="4">
    <source>
        <dbReference type="PROSITE" id="PS50031"/>
    </source>
</evidence>
<feature type="coiled-coil region" evidence="2">
    <location>
        <begin position="454"/>
        <end position="544"/>
    </location>
</feature>
<dbReference type="Gene3D" id="1.10.238.10">
    <property type="entry name" value="EF-hand"/>
    <property type="match status" value="3"/>
</dbReference>
<evidence type="ECO:0000259" key="5">
    <source>
        <dbReference type="PROSITE" id="PS50222"/>
    </source>
</evidence>
<dbReference type="EMBL" id="KE123955">
    <property type="protein sequence ID" value="EPB88165.1"/>
    <property type="molecule type" value="Genomic_DNA"/>
</dbReference>
<feature type="compositionally biased region" description="Low complexity" evidence="3">
    <location>
        <begin position="116"/>
        <end position="130"/>
    </location>
</feature>
<dbReference type="VEuPathDB" id="FungiDB:HMPREF1544_04997"/>
<dbReference type="Proteomes" id="UP000014254">
    <property type="component" value="Unassembled WGS sequence"/>
</dbReference>
<feature type="domain" description="EH" evidence="4">
    <location>
        <begin position="274"/>
        <end position="353"/>
    </location>
</feature>
<dbReference type="GO" id="GO:0005509">
    <property type="term" value="F:calcium ion binding"/>
    <property type="evidence" value="ECO:0007669"/>
    <property type="project" value="InterPro"/>
</dbReference>
<accession>S2K7D4</accession>
<dbReference type="OrthoDB" id="524326at2759"/>
<dbReference type="CDD" id="cd06503">
    <property type="entry name" value="ATP-synt_Fo_b"/>
    <property type="match status" value="1"/>
</dbReference>
<feature type="region of interest" description="Disordered" evidence="3">
    <location>
        <begin position="403"/>
        <end position="427"/>
    </location>
</feature>
<dbReference type="PROSITE" id="PS50222">
    <property type="entry name" value="EF_HAND_2"/>
    <property type="match status" value="3"/>
</dbReference>
<keyword evidence="7" id="KW-1185">Reference proteome</keyword>
<dbReference type="AlphaFoldDB" id="S2K7D4"/>
<feature type="region of interest" description="Disordered" evidence="3">
    <location>
        <begin position="99"/>
        <end position="130"/>
    </location>
</feature>
<feature type="compositionally biased region" description="Low complexity" evidence="3">
    <location>
        <begin position="805"/>
        <end position="818"/>
    </location>
</feature>
<feature type="region of interest" description="Disordered" evidence="3">
    <location>
        <begin position="669"/>
        <end position="745"/>
    </location>
</feature>
<evidence type="ECO:0008006" key="8">
    <source>
        <dbReference type="Google" id="ProtNLM"/>
    </source>
</evidence>
<keyword evidence="1" id="KW-0106">Calcium</keyword>
<evidence type="ECO:0000256" key="1">
    <source>
        <dbReference type="ARBA" id="ARBA00022837"/>
    </source>
</evidence>
<feature type="region of interest" description="Disordered" evidence="3">
    <location>
        <begin position="619"/>
        <end position="651"/>
    </location>
</feature>
<feature type="region of interest" description="Disordered" evidence="3">
    <location>
        <begin position="586"/>
        <end position="606"/>
    </location>
</feature>
<dbReference type="SMART" id="SM00054">
    <property type="entry name" value="EFh"/>
    <property type="match status" value="5"/>
</dbReference>
<dbReference type="InterPro" id="IPR000261">
    <property type="entry name" value="EH_dom"/>
</dbReference>
<evidence type="ECO:0000313" key="6">
    <source>
        <dbReference type="EMBL" id="EPB88165.1"/>
    </source>
</evidence>
<reference evidence="7" key="1">
    <citation type="submission" date="2013-05" db="EMBL/GenBank/DDBJ databases">
        <title>The Genome sequence of Mucor circinelloides f. circinelloides 1006PhL.</title>
        <authorList>
            <consortium name="The Broad Institute Genomics Platform"/>
            <person name="Cuomo C."/>
            <person name="Earl A."/>
            <person name="Findley K."/>
            <person name="Lee S.C."/>
            <person name="Walker B."/>
            <person name="Young S."/>
            <person name="Zeng Q."/>
            <person name="Gargeya S."/>
            <person name="Fitzgerald M."/>
            <person name="Haas B."/>
            <person name="Abouelleil A."/>
            <person name="Allen A.W."/>
            <person name="Alvarado L."/>
            <person name="Arachchi H.M."/>
            <person name="Berlin A.M."/>
            <person name="Chapman S.B."/>
            <person name="Gainer-Dewar J."/>
            <person name="Goldberg J."/>
            <person name="Griggs A."/>
            <person name="Gujja S."/>
            <person name="Hansen M."/>
            <person name="Howarth C."/>
            <person name="Imamovic A."/>
            <person name="Ireland A."/>
            <person name="Larimer J."/>
            <person name="McCowan C."/>
            <person name="Murphy C."/>
            <person name="Pearson M."/>
            <person name="Poon T.W."/>
            <person name="Priest M."/>
            <person name="Roberts A."/>
            <person name="Saif S."/>
            <person name="Shea T."/>
            <person name="Sisk P."/>
            <person name="Sykes S."/>
            <person name="Wortman J."/>
            <person name="Nusbaum C."/>
            <person name="Birren B."/>
        </authorList>
    </citation>
    <scope>NUCLEOTIDE SEQUENCE [LARGE SCALE GENOMIC DNA]</scope>
    <source>
        <strain evidence="7">1006PhL</strain>
    </source>
</reference>
<proteinExistence type="predicted"/>
<evidence type="ECO:0000313" key="7">
    <source>
        <dbReference type="Proteomes" id="UP000014254"/>
    </source>
</evidence>
<feature type="compositionally biased region" description="Polar residues" evidence="3">
    <location>
        <begin position="771"/>
        <end position="796"/>
    </location>
</feature>
<feature type="compositionally biased region" description="Polar residues" evidence="3">
    <location>
        <begin position="591"/>
        <end position="606"/>
    </location>
</feature>
<feature type="domain" description="EH" evidence="4">
    <location>
        <begin position="143"/>
        <end position="232"/>
    </location>
</feature>
<dbReference type="CDD" id="cd00052">
    <property type="entry name" value="EH"/>
    <property type="match status" value="3"/>
</dbReference>
<gene>
    <name evidence="6" type="ORF">HMPREF1544_04997</name>
</gene>
<keyword evidence="2" id="KW-0175">Coiled coil</keyword>
<dbReference type="GO" id="GO:0006897">
    <property type="term" value="P:endocytosis"/>
    <property type="evidence" value="ECO:0007669"/>
    <property type="project" value="TreeGrafter"/>
</dbReference>
<feature type="domain" description="EH" evidence="4">
    <location>
        <begin position="14"/>
        <end position="91"/>
    </location>
</feature>
<dbReference type="SMART" id="SM00027">
    <property type="entry name" value="EH"/>
    <property type="match status" value="3"/>
</dbReference>
<dbReference type="PANTHER" id="PTHR11216:SF174">
    <property type="entry name" value="GH06923P"/>
    <property type="match status" value="1"/>
</dbReference>
<dbReference type="InterPro" id="IPR002048">
    <property type="entry name" value="EF_hand_dom"/>
</dbReference>
<dbReference type="STRING" id="1220926.S2K7D4"/>
<feature type="compositionally biased region" description="Low complexity" evidence="3">
    <location>
        <begin position="717"/>
        <end position="731"/>
    </location>
</feature>
<feature type="domain" description="EF-hand" evidence="5">
    <location>
        <begin position="47"/>
        <end position="82"/>
    </location>
</feature>
<evidence type="ECO:0000256" key="3">
    <source>
        <dbReference type="SAM" id="MobiDB-lite"/>
    </source>
</evidence>
<name>S2K7D4_MUCC1</name>
<dbReference type="GO" id="GO:0005737">
    <property type="term" value="C:cytoplasm"/>
    <property type="evidence" value="ECO:0007669"/>
    <property type="project" value="TreeGrafter"/>
</dbReference>
<dbReference type="PANTHER" id="PTHR11216">
    <property type="entry name" value="EH DOMAIN"/>
    <property type="match status" value="1"/>
</dbReference>
<feature type="domain" description="EF-hand" evidence="5">
    <location>
        <begin position="175"/>
        <end position="210"/>
    </location>
</feature>
<feature type="region of interest" description="Disordered" evidence="3">
    <location>
        <begin position="769"/>
        <end position="827"/>
    </location>
</feature>
<dbReference type="PROSITE" id="PS00018">
    <property type="entry name" value="EF_HAND_1"/>
    <property type="match status" value="1"/>
</dbReference>
<dbReference type="GO" id="GO:0005886">
    <property type="term" value="C:plasma membrane"/>
    <property type="evidence" value="ECO:0007669"/>
    <property type="project" value="TreeGrafter"/>
</dbReference>
<dbReference type="InterPro" id="IPR018247">
    <property type="entry name" value="EF_Hand_1_Ca_BS"/>
</dbReference>
<sequence>MANTDWQSQLSIVEKNTYLDLFQKVDADNKGIVLQDEAMEFLKKSDIPQNILLQFWDATDNDKKGFLTEQEFCAILKLITCAQNGIMTTEPILATKAPLPKFDGPGSANNANSPFQHTQQQSQMPLPQRQASISNMDIVSPEDRQKYIGLFQSFGPINNILSGERAKDAFIRSNLPPAILQNIWTLADTRKSGTLNQTEFIIAMHYIENAMKGMTNLPATLPANVYASATGRSVPASPLVRNNTLQVNSPPPVPMRSPVFKGATTTKVDIAPDEYAKYQTFFRQLDTDNSGYVSGADAVVFFRHSKLPESDLARIWDLADTNSSGHLSEQEFAVAMHMINRRVAGGEIPNSLPAFNSSGYSQCIFDPADLTHYHLLVPDYNPPLQQQQQQPQPQQQNVDLLGLSSDVNDTPAPPTPQQPQQSQYTNADLARTQSTLQSDMTTERLRSQTVQSHIHIESQAVQELLRQIEQQKEELAKLKQQADDAEKQLKAEQKRKEELSKELQMYKQEAKHFNTRIENAKEETTKLQAENAELEKEKQAKSLAQSPIQSAPSAAAAHDFFSLSSAPPANSPGGGLFAKVQEPASSSSFSPVMSNHTGSTVNSQQQQTKFDPFAGFKATQQKSSAPVSPTVSLNKLKQETEQKRSFTPTSNVEISDIESKFPDLNTMEQNFAAPSSPAPPVAPSSPVARSVGSPSLSTATATSPKPDNSHLYNNIFSKPSVSPSMSKSTPPVKKDPNSKYGFDLSAFEPPSSSAASPFESKASMKDELSSLFGSPSTNNAPLPSATTTVTASQNTGFDDIFGAGSSSSNTHTANNANSFENVFFQKQ</sequence>
<dbReference type="InParanoid" id="S2K7D4"/>
<feature type="compositionally biased region" description="Polar residues" evidence="3">
    <location>
        <begin position="619"/>
        <end position="635"/>
    </location>
</feature>